<proteinExistence type="predicted"/>
<feature type="compositionally biased region" description="Low complexity" evidence="1">
    <location>
        <begin position="229"/>
        <end position="241"/>
    </location>
</feature>
<evidence type="ECO:0000256" key="1">
    <source>
        <dbReference type="SAM" id="MobiDB-lite"/>
    </source>
</evidence>
<feature type="region of interest" description="Disordered" evidence="1">
    <location>
        <begin position="348"/>
        <end position="405"/>
    </location>
</feature>
<feature type="region of interest" description="Disordered" evidence="1">
    <location>
        <begin position="321"/>
        <end position="340"/>
    </location>
</feature>
<protein>
    <submittedName>
        <fullName evidence="2">Uncharacterized protein</fullName>
    </submittedName>
</protein>
<dbReference type="KEGG" id="ccp:CHC_T00003868001"/>
<evidence type="ECO:0000313" key="3">
    <source>
        <dbReference type="Proteomes" id="UP000012073"/>
    </source>
</evidence>
<dbReference type="GeneID" id="17322834"/>
<dbReference type="EMBL" id="HG001727">
    <property type="protein sequence ID" value="CDF35298.1"/>
    <property type="molecule type" value="Genomic_DNA"/>
</dbReference>
<feature type="compositionally biased region" description="Low complexity" evidence="1">
    <location>
        <begin position="123"/>
        <end position="132"/>
    </location>
</feature>
<dbReference type="RefSeq" id="XP_005715117.1">
    <property type="nucleotide sequence ID" value="XM_005715060.1"/>
</dbReference>
<feature type="compositionally biased region" description="Basic and acidic residues" evidence="1">
    <location>
        <begin position="154"/>
        <end position="169"/>
    </location>
</feature>
<dbReference type="OrthoDB" id="10626942at2759"/>
<feature type="compositionally biased region" description="Basic residues" evidence="1">
    <location>
        <begin position="27"/>
        <end position="36"/>
    </location>
</feature>
<dbReference type="AlphaFoldDB" id="R7QBX2"/>
<sequence length="405" mass="43888">MHYIDTQPATSNPLQNQQPPQQQQQHQQHHQQHHHQQNPTLQSFSSAAVHPPALQNSSPHHDPNVQVALDGRPASSKPSPSPKNSTVDASSPQGPTCLVNVRNASSPSAPQRKLHNSPPPKSSPLSGSSTRPRVPTARCSLCGKNISTNGANFRRHEDACRRQRSERVSSARPPPSAVVTNQHQNQRQQQHQQNHQQHQQQQQHQQHQQHQQQHQQPVQSEPAQLQRGSQSSPVPTQQQPTGMSRRDSDLLNVVRRLESSIHTLDVSARLCLRDALVSLSNKASNPNVPPTPEQEAMNRAAEYLVLRMLFLSGQQVVHTAPGTVGPTYPPDPQTGSPLEGMASRSIQANCDMGMGPGRPNAPKDDGTVAASTGTGGATVGKQENSVGGSPLRSSSKVEDKLADGT</sequence>
<feature type="region of interest" description="Disordered" evidence="1">
    <location>
        <begin position="1"/>
        <end position="248"/>
    </location>
</feature>
<reference evidence="3" key="1">
    <citation type="journal article" date="2013" name="Proc. Natl. Acad. Sci. U.S.A.">
        <title>Genome structure and metabolic features in the red seaweed Chondrus crispus shed light on evolution of the Archaeplastida.</title>
        <authorList>
            <person name="Collen J."/>
            <person name="Porcel B."/>
            <person name="Carre W."/>
            <person name="Ball S.G."/>
            <person name="Chaparro C."/>
            <person name="Tonon T."/>
            <person name="Barbeyron T."/>
            <person name="Michel G."/>
            <person name="Noel B."/>
            <person name="Valentin K."/>
            <person name="Elias M."/>
            <person name="Artiguenave F."/>
            <person name="Arun A."/>
            <person name="Aury J.M."/>
            <person name="Barbosa-Neto J.F."/>
            <person name="Bothwell J.H."/>
            <person name="Bouget F.Y."/>
            <person name="Brillet L."/>
            <person name="Cabello-Hurtado F."/>
            <person name="Capella-Gutierrez S."/>
            <person name="Charrier B."/>
            <person name="Cladiere L."/>
            <person name="Cock J.M."/>
            <person name="Coelho S.M."/>
            <person name="Colleoni C."/>
            <person name="Czjzek M."/>
            <person name="Da Silva C."/>
            <person name="Delage L."/>
            <person name="Denoeud F."/>
            <person name="Deschamps P."/>
            <person name="Dittami S.M."/>
            <person name="Gabaldon T."/>
            <person name="Gachon C.M."/>
            <person name="Groisillier A."/>
            <person name="Herve C."/>
            <person name="Jabbari K."/>
            <person name="Katinka M."/>
            <person name="Kloareg B."/>
            <person name="Kowalczyk N."/>
            <person name="Labadie K."/>
            <person name="Leblanc C."/>
            <person name="Lopez P.J."/>
            <person name="McLachlan D.H."/>
            <person name="Meslet-Cladiere L."/>
            <person name="Moustafa A."/>
            <person name="Nehr Z."/>
            <person name="Nyvall Collen P."/>
            <person name="Panaud O."/>
            <person name="Partensky F."/>
            <person name="Poulain J."/>
            <person name="Rensing S.A."/>
            <person name="Rousvoal S."/>
            <person name="Samson G."/>
            <person name="Symeonidi A."/>
            <person name="Weissenbach J."/>
            <person name="Zambounis A."/>
            <person name="Wincker P."/>
            <person name="Boyen C."/>
        </authorList>
    </citation>
    <scope>NUCLEOTIDE SEQUENCE [LARGE SCALE GENOMIC DNA]</scope>
    <source>
        <strain evidence="3">cv. Stackhouse</strain>
    </source>
</reference>
<name>R7QBX2_CHOCR</name>
<dbReference type="Gramene" id="CDF35298">
    <property type="protein sequence ID" value="CDF35298"/>
    <property type="gene ID" value="CHC_T00003868001"/>
</dbReference>
<feature type="compositionally biased region" description="Polar residues" evidence="1">
    <location>
        <begin position="84"/>
        <end position="94"/>
    </location>
</feature>
<feature type="compositionally biased region" description="Polar residues" evidence="1">
    <location>
        <begin position="381"/>
        <end position="394"/>
    </location>
</feature>
<accession>R7QBX2</accession>
<feature type="compositionally biased region" description="Low complexity" evidence="1">
    <location>
        <begin position="15"/>
        <end position="26"/>
    </location>
</feature>
<feature type="compositionally biased region" description="Low complexity" evidence="1">
    <location>
        <begin position="181"/>
        <end position="216"/>
    </location>
</feature>
<organism evidence="2 3">
    <name type="scientific">Chondrus crispus</name>
    <name type="common">Carrageen Irish moss</name>
    <name type="synonym">Polymorpha crispa</name>
    <dbReference type="NCBI Taxonomy" id="2769"/>
    <lineage>
        <taxon>Eukaryota</taxon>
        <taxon>Rhodophyta</taxon>
        <taxon>Florideophyceae</taxon>
        <taxon>Rhodymeniophycidae</taxon>
        <taxon>Gigartinales</taxon>
        <taxon>Gigartinaceae</taxon>
        <taxon>Chondrus</taxon>
    </lineage>
</organism>
<feature type="compositionally biased region" description="Basic and acidic residues" evidence="1">
    <location>
        <begin position="395"/>
        <end position="405"/>
    </location>
</feature>
<evidence type="ECO:0000313" key="2">
    <source>
        <dbReference type="EMBL" id="CDF35298.1"/>
    </source>
</evidence>
<dbReference type="Proteomes" id="UP000012073">
    <property type="component" value="Unassembled WGS sequence"/>
</dbReference>
<gene>
    <name evidence="2" type="ORF">CHC_T00003868001</name>
</gene>
<feature type="compositionally biased region" description="Polar residues" evidence="1">
    <location>
        <begin position="217"/>
        <end position="228"/>
    </location>
</feature>
<keyword evidence="3" id="KW-1185">Reference proteome</keyword>